<feature type="compositionally biased region" description="Polar residues" evidence="1">
    <location>
        <begin position="514"/>
        <end position="527"/>
    </location>
</feature>
<feature type="compositionally biased region" description="Basic residues" evidence="1">
    <location>
        <begin position="108"/>
        <end position="117"/>
    </location>
</feature>
<feature type="region of interest" description="Disordered" evidence="1">
    <location>
        <begin position="218"/>
        <end position="237"/>
    </location>
</feature>
<dbReference type="Proteomes" id="UP001610444">
    <property type="component" value="Unassembled WGS sequence"/>
</dbReference>
<feature type="compositionally biased region" description="Polar residues" evidence="1">
    <location>
        <begin position="134"/>
        <end position="143"/>
    </location>
</feature>
<feature type="compositionally biased region" description="Acidic residues" evidence="1">
    <location>
        <begin position="151"/>
        <end position="166"/>
    </location>
</feature>
<dbReference type="GeneID" id="98163586"/>
<keyword evidence="3" id="KW-1185">Reference proteome</keyword>
<evidence type="ECO:0000256" key="1">
    <source>
        <dbReference type="SAM" id="MobiDB-lite"/>
    </source>
</evidence>
<dbReference type="EMBL" id="JBFXLR010000044">
    <property type="protein sequence ID" value="KAL2843761.1"/>
    <property type="molecule type" value="Genomic_DNA"/>
</dbReference>
<accession>A0ABR4JVA4</accession>
<evidence type="ECO:0000313" key="3">
    <source>
        <dbReference type="Proteomes" id="UP001610444"/>
    </source>
</evidence>
<organism evidence="2 3">
    <name type="scientific">Aspergillus pseudodeflectus</name>
    <dbReference type="NCBI Taxonomy" id="176178"/>
    <lineage>
        <taxon>Eukaryota</taxon>
        <taxon>Fungi</taxon>
        <taxon>Dikarya</taxon>
        <taxon>Ascomycota</taxon>
        <taxon>Pezizomycotina</taxon>
        <taxon>Eurotiomycetes</taxon>
        <taxon>Eurotiomycetidae</taxon>
        <taxon>Eurotiales</taxon>
        <taxon>Aspergillaceae</taxon>
        <taxon>Aspergillus</taxon>
        <taxon>Aspergillus subgen. Nidulantes</taxon>
    </lineage>
</organism>
<feature type="region of interest" description="Disordered" evidence="1">
    <location>
        <begin position="488"/>
        <end position="527"/>
    </location>
</feature>
<proteinExistence type="predicted"/>
<gene>
    <name evidence="2" type="ORF">BJX68DRAFT_277938</name>
</gene>
<evidence type="ECO:0000313" key="2">
    <source>
        <dbReference type="EMBL" id="KAL2843761.1"/>
    </source>
</evidence>
<comment type="caution">
    <text evidence="2">The sequence shown here is derived from an EMBL/GenBank/DDBJ whole genome shotgun (WGS) entry which is preliminary data.</text>
</comment>
<dbReference type="RefSeq" id="XP_070895764.1">
    <property type="nucleotide sequence ID" value="XM_071048422.1"/>
</dbReference>
<feature type="compositionally biased region" description="Polar residues" evidence="1">
    <location>
        <begin position="488"/>
        <end position="501"/>
    </location>
</feature>
<name>A0ABR4JVA4_9EURO</name>
<feature type="region of interest" description="Disordered" evidence="1">
    <location>
        <begin position="108"/>
        <end position="167"/>
    </location>
</feature>
<reference evidence="2 3" key="1">
    <citation type="submission" date="2024-07" db="EMBL/GenBank/DDBJ databases">
        <title>Section-level genome sequencing and comparative genomics of Aspergillus sections Usti and Cavernicolus.</title>
        <authorList>
            <consortium name="Lawrence Berkeley National Laboratory"/>
            <person name="Nybo J.L."/>
            <person name="Vesth T.C."/>
            <person name="Theobald S."/>
            <person name="Frisvad J.C."/>
            <person name="Larsen T.O."/>
            <person name="Kjaerboelling I."/>
            <person name="Rothschild-Mancinelli K."/>
            <person name="Lyhne E.K."/>
            <person name="Kogle M.E."/>
            <person name="Barry K."/>
            <person name="Clum A."/>
            <person name="Na H."/>
            <person name="Ledsgaard L."/>
            <person name="Lin J."/>
            <person name="Lipzen A."/>
            <person name="Kuo A."/>
            <person name="Riley R."/>
            <person name="Mondo S."/>
            <person name="LaButti K."/>
            <person name="Haridas S."/>
            <person name="Pangalinan J."/>
            <person name="Salamov A.A."/>
            <person name="Simmons B.A."/>
            <person name="Magnuson J.K."/>
            <person name="Chen J."/>
            <person name="Drula E."/>
            <person name="Henrissat B."/>
            <person name="Wiebenga A."/>
            <person name="Lubbers R.J."/>
            <person name="Gomes A.C."/>
            <person name="Macurrencykelacurrency M.R."/>
            <person name="Stajich J."/>
            <person name="Grigoriev I.V."/>
            <person name="Mortensen U.H."/>
            <person name="De vries R.P."/>
            <person name="Baker S.E."/>
            <person name="Andersen M.R."/>
        </authorList>
    </citation>
    <scope>NUCLEOTIDE SEQUENCE [LARGE SCALE GENOMIC DNA]</scope>
    <source>
        <strain evidence="2 3">CBS 756.74</strain>
    </source>
</reference>
<sequence length="527" mass="59823">MEPRTNGIDDFPEHWKATLLGEDFWKDAEDWNKHTNAKIEAGNLHTRFPFNIGAEQVPRAPSINTIAVDSDEAVEATAVEKRSRRFSMSDALSLNLFSSSRSLELARHCRSRSRSNNRGRSSSVTPDVRRSDSLIRSTFNRMSSRMREKSEEEEEEAEGEEEEPMQFEEPVVAIPIFSPDQATPANPLMEFRGGALWAALPKDRRTLGIDVFWPVPSGEDKDDKENVKKHNDEEKEEKPTIFPIDEMAPVCMFRNLRVLKITGMMQSYQMYIFQAAWLNTNLDELEIGMALPPRLRRGYKWPYIKGGWQLNKTTMEEPVYYGTGEGSLLHKVGVGEYLDKMCLEKAKIRAMAMGGTRNRLSIRTLVLTGVVVDADPFLHWFDPKRLKCINFKDYCVDAGFYLSHCMKKVSILFPRMIEEPVLRGRRVNPAAELKVIELKGGKKVGEIPYRGPQSLKENIPRNVNVNSSVVISSYLRKLADIYDNYTNSVDMNESTPGNNPILSRPVLKSEAPPASTSNTQTGVNPRQ</sequence>
<protein>
    <submittedName>
        <fullName evidence="2">Uncharacterized protein</fullName>
    </submittedName>
</protein>